<accession>A0A6H1ZAB6</accession>
<protein>
    <submittedName>
        <fullName evidence="1">Uncharacterized protein</fullName>
    </submittedName>
</protein>
<name>A0A6H1ZAB6_9ZZZZ</name>
<reference evidence="1" key="1">
    <citation type="submission" date="2020-03" db="EMBL/GenBank/DDBJ databases">
        <title>The deep terrestrial virosphere.</title>
        <authorList>
            <person name="Holmfeldt K."/>
            <person name="Nilsson E."/>
            <person name="Simone D."/>
            <person name="Lopez-Fernandez M."/>
            <person name="Wu X."/>
            <person name="de Brujin I."/>
            <person name="Lundin D."/>
            <person name="Andersson A."/>
            <person name="Bertilsson S."/>
            <person name="Dopson M."/>
        </authorList>
    </citation>
    <scope>NUCLEOTIDE SEQUENCE</scope>
    <source>
        <strain evidence="4">MM415A00093</strain>
        <strain evidence="2">MM415B00143</strain>
        <strain evidence="1">TM448A00087</strain>
        <strain evidence="3">TM448B00099</strain>
    </source>
</reference>
<evidence type="ECO:0000313" key="1">
    <source>
        <dbReference type="EMBL" id="QJA44130.1"/>
    </source>
</evidence>
<dbReference type="EMBL" id="MT144589">
    <property type="protein sequence ID" value="QJH93570.1"/>
    <property type="molecule type" value="Genomic_DNA"/>
</dbReference>
<dbReference type="EMBL" id="MT141577">
    <property type="protein sequence ID" value="QJA67898.1"/>
    <property type="molecule type" value="Genomic_DNA"/>
</dbReference>
<dbReference type="EMBL" id="MT143973">
    <property type="protein sequence ID" value="QJA44130.1"/>
    <property type="molecule type" value="Genomic_DNA"/>
</dbReference>
<dbReference type="AlphaFoldDB" id="A0A6H1ZAB6"/>
<evidence type="ECO:0000313" key="3">
    <source>
        <dbReference type="EMBL" id="QJH93570.1"/>
    </source>
</evidence>
<evidence type="ECO:0000313" key="2">
    <source>
        <dbReference type="EMBL" id="QJA67898.1"/>
    </source>
</evidence>
<organism evidence="1">
    <name type="scientific">viral metagenome</name>
    <dbReference type="NCBI Taxonomy" id="1070528"/>
    <lineage>
        <taxon>unclassified sequences</taxon>
        <taxon>metagenomes</taxon>
        <taxon>organismal metagenomes</taxon>
    </lineage>
</organism>
<evidence type="ECO:0000313" key="4">
    <source>
        <dbReference type="EMBL" id="QJI04548.1"/>
    </source>
</evidence>
<proteinExistence type="predicted"/>
<gene>
    <name evidence="4" type="ORF">MM415A00093_0041</name>
    <name evidence="2" type="ORF">MM415B00143_0049</name>
    <name evidence="1" type="ORF">TM448A00087_0063</name>
    <name evidence="3" type="ORF">TM448B00099_0046</name>
</gene>
<sequence>MDKFYQMVELTEVVNDGEFEYDSAVLGTFSSNPLEPIREVWEKWHKDYNGLITVDIGLQMFEEFKDAVQKCMAIVEGK</sequence>
<dbReference type="EMBL" id="MT145187">
    <property type="protein sequence ID" value="QJI04548.1"/>
    <property type="molecule type" value="Genomic_DNA"/>
</dbReference>